<dbReference type="PANTHER" id="PTHR13832">
    <property type="entry name" value="PROTEIN PHOSPHATASE 2C"/>
    <property type="match status" value="1"/>
</dbReference>
<dbReference type="SUPFAM" id="SSF81606">
    <property type="entry name" value="PP2C-like"/>
    <property type="match status" value="1"/>
</dbReference>
<dbReference type="Proteomes" id="UP001498398">
    <property type="component" value="Unassembled WGS sequence"/>
</dbReference>
<organism evidence="6 7">
    <name type="scientific">Marasmiellus scandens</name>
    <dbReference type="NCBI Taxonomy" id="2682957"/>
    <lineage>
        <taxon>Eukaryota</taxon>
        <taxon>Fungi</taxon>
        <taxon>Dikarya</taxon>
        <taxon>Basidiomycota</taxon>
        <taxon>Agaricomycotina</taxon>
        <taxon>Agaricomycetes</taxon>
        <taxon>Agaricomycetidae</taxon>
        <taxon>Agaricales</taxon>
        <taxon>Marasmiineae</taxon>
        <taxon>Omphalotaceae</taxon>
        <taxon>Marasmiellus</taxon>
    </lineage>
</organism>
<keyword evidence="2 4" id="KW-0378">Hydrolase</keyword>
<evidence type="ECO:0000256" key="3">
    <source>
        <dbReference type="ARBA" id="ARBA00022912"/>
    </source>
</evidence>
<comment type="caution">
    <text evidence="6">The sequence shown here is derived from an EMBL/GenBank/DDBJ whole genome shotgun (WGS) entry which is preliminary data.</text>
</comment>
<keyword evidence="3 4" id="KW-0904">Protein phosphatase</keyword>
<feature type="domain" description="PPM-type phosphatase" evidence="5">
    <location>
        <begin position="75"/>
        <end position="327"/>
    </location>
</feature>
<dbReference type="InterPro" id="IPR001932">
    <property type="entry name" value="PPM-type_phosphatase-like_dom"/>
</dbReference>
<accession>A0ABR1JJB5</accession>
<evidence type="ECO:0000256" key="1">
    <source>
        <dbReference type="ARBA" id="ARBA00022723"/>
    </source>
</evidence>
<dbReference type="PANTHER" id="PTHR13832:SF827">
    <property type="entry name" value="PROTEIN PHOSPHATASE 1L"/>
    <property type="match status" value="1"/>
</dbReference>
<evidence type="ECO:0000256" key="4">
    <source>
        <dbReference type="RuleBase" id="RU003465"/>
    </source>
</evidence>
<evidence type="ECO:0000259" key="5">
    <source>
        <dbReference type="PROSITE" id="PS51746"/>
    </source>
</evidence>
<dbReference type="PROSITE" id="PS01032">
    <property type="entry name" value="PPM_1"/>
    <property type="match status" value="1"/>
</dbReference>
<evidence type="ECO:0000256" key="2">
    <source>
        <dbReference type="ARBA" id="ARBA00022801"/>
    </source>
</evidence>
<dbReference type="InterPro" id="IPR015655">
    <property type="entry name" value="PP2C"/>
</dbReference>
<proteinExistence type="inferred from homology"/>
<evidence type="ECO:0000313" key="7">
    <source>
        <dbReference type="Proteomes" id="UP001498398"/>
    </source>
</evidence>
<gene>
    <name evidence="6" type="ORF">VKT23_007276</name>
</gene>
<keyword evidence="1" id="KW-0479">Metal-binding</keyword>
<protein>
    <recommendedName>
        <fullName evidence="5">PPM-type phosphatase domain-containing protein</fullName>
    </recommendedName>
</protein>
<reference evidence="6 7" key="1">
    <citation type="submission" date="2024-01" db="EMBL/GenBank/DDBJ databases">
        <title>A draft genome for the cacao thread blight pathogen Marasmiellus scandens.</title>
        <authorList>
            <person name="Baruah I.K."/>
            <person name="Leung J."/>
            <person name="Bukari Y."/>
            <person name="Amoako-Attah I."/>
            <person name="Meinhardt L.W."/>
            <person name="Bailey B.A."/>
            <person name="Cohen S.P."/>
        </authorList>
    </citation>
    <scope>NUCLEOTIDE SEQUENCE [LARGE SCALE GENOMIC DNA]</scope>
    <source>
        <strain evidence="6 7">GH-19</strain>
    </source>
</reference>
<dbReference type="PROSITE" id="PS51746">
    <property type="entry name" value="PPM_2"/>
    <property type="match status" value="1"/>
</dbReference>
<dbReference type="Pfam" id="PF00481">
    <property type="entry name" value="PP2C"/>
    <property type="match status" value="1"/>
</dbReference>
<keyword evidence="7" id="KW-1185">Reference proteome</keyword>
<dbReference type="EMBL" id="JBANRG010000010">
    <property type="protein sequence ID" value="KAK7462688.1"/>
    <property type="molecule type" value="Genomic_DNA"/>
</dbReference>
<name>A0ABR1JJB5_9AGAR</name>
<dbReference type="SMART" id="SM00332">
    <property type="entry name" value="PP2Cc"/>
    <property type="match status" value="1"/>
</dbReference>
<comment type="similarity">
    <text evidence="4">Belongs to the PP2C family.</text>
</comment>
<dbReference type="CDD" id="cd00143">
    <property type="entry name" value="PP2Cc"/>
    <property type="match status" value="1"/>
</dbReference>
<dbReference type="InterPro" id="IPR036457">
    <property type="entry name" value="PPM-type-like_dom_sf"/>
</dbReference>
<sequence>MRLPRDSNDANSEAGTQSFVSPSGVRYFIESYDDTQPPATYHLAPRSTLQSRFDSKCTGTLLKHFFESDGNRGVEFSSASFQAYKQRNEDRVFCHQFDGGLLFGIFDGHGGDILSEHASTSLPPLLAFSLSEALASEPNDAHDLKSTPDMGLHRAAAVEAALVNTFQQFDAALIEQVLALIPNKPLKEWTKDEAVQMMQLHKDIVRKAITGTTALVGYLAGNQRDLWIASLGDSEALARLESEFVALNELHNCKTPEEIERIKSEHPNEDGLVSPQGRILRALAITRAFGDMMFKVDPELGYFTVDDSARFTLNRKVLIPGAKLGNR</sequence>
<dbReference type="InterPro" id="IPR000222">
    <property type="entry name" value="PP2C_BS"/>
</dbReference>
<evidence type="ECO:0000313" key="6">
    <source>
        <dbReference type="EMBL" id="KAK7462688.1"/>
    </source>
</evidence>
<dbReference type="Gene3D" id="3.60.40.10">
    <property type="entry name" value="PPM-type phosphatase domain"/>
    <property type="match status" value="1"/>
</dbReference>